<protein>
    <submittedName>
        <fullName evidence="4">DNA adenine methylase</fullName>
    </submittedName>
</protein>
<accession>A0A8S5L5X5</accession>
<keyword evidence="3" id="KW-0949">S-adenosyl-L-methionine</keyword>
<dbReference type="GO" id="GO:0032259">
    <property type="term" value="P:methylation"/>
    <property type="evidence" value="ECO:0007669"/>
    <property type="project" value="UniProtKB-KW"/>
</dbReference>
<dbReference type="InterPro" id="IPR029063">
    <property type="entry name" value="SAM-dependent_MTases_sf"/>
</dbReference>
<proteinExistence type="predicted"/>
<dbReference type="InterPro" id="IPR012327">
    <property type="entry name" value="MeTrfase_D12"/>
</dbReference>
<dbReference type="GO" id="GO:0009007">
    <property type="term" value="F:site-specific DNA-methyltransferase (adenine-specific) activity"/>
    <property type="evidence" value="ECO:0007669"/>
    <property type="project" value="UniProtKB-EC"/>
</dbReference>
<evidence type="ECO:0000313" key="4">
    <source>
        <dbReference type="EMBL" id="DAD65193.1"/>
    </source>
</evidence>
<evidence type="ECO:0000256" key="1">
    <source>
        <dbReference type="ARBA" id="ARBA00022603"/>
    </source>
</evidence>
<dbReference type="EMBL" id="BK014637">
    <property type="protein sequence ID" value="DAD65193.1"/>
    <property type="molecule type" value="Genomic_DNA"/>
</dbReference>
<sequence>MAKKMHSKAPLPFIGQKRAFLSQFATVLHQIIPGDGDGWTILDAFGGSGLLSHAAKHHKPAARVIYNDFDGYSERLRHIPDINRLRRILEDVLRHHPRGVHLKTGKRAEVVAAIRAFDGYTDLNCLISWLLFSGNQASSIEELCGKHMYHAVRRSDFPAADDYLDGLEITRESYATLLPQHAANPRRLLILDPPYICTMQGAYKQQGYFGMVEFLRLMQHVRPPFIFFSSTRSELPAYLQLVIGDRLPGWERFTDYQTIRVNTVLNSTARYEDNLIYKY</sequence>
<dbReference type="GO" id="GO:0009307">
    <property type="term" value="P:DNA restriction-modification system"/>
    <property type="evidence" value="ECO:0007669"/>
    <property type="project" value="InterPro"/>
</dbReference>
<keyword evidence="1 4" id="KW-0489">Methyltransferase</keyword>
<dbReference type="Pfam" id="PF02086">
    <property type="entry name" value="MethyltransfD12"/>
    <property type="match status" value="1"/>
</dbReference>
<evidence type="ECO:0000256" key="3">
    <source>
        <dbReference type="ARBA" id="ARBA00022691"/>
    </source>
</evidence>
<evidence type="ECO:0000256" key="2">
    <source>
        <dbReference type="ARBA" id="ARBA00022679"/>
    </source>
</evidence>
<dbReference type="SUPFAM" id="SSF53335">
    <property type="entry name" value="S-adenosyl-L-methionine-dependent methyltransferases"/>
    <property type="match status" value="1"/>
</dbReference>
<keyword evidence="2" id="KW-0808">Transferase</keyword>
<name>A0A8S5L5X5_9CAUD</name>
<organism evidence="4">
    <name type="scientific">Myoviridae sp. ctHFk21</name>
    <dbReference type="NCBI Taxonomy" id="2823538"/>
    <lineage>
        <taxon>Viruses</taxon>
        <taxon>Duplodnaviria</taxon>
        <taxon>Heunggongvirae</taxon>
        <taxon>Uroviricota</taxon>
        <taxon>Caudoviricetes</taxon>
    </lineage>
</organism>
<reference evidence="4" key="1">
    <citation type="journal article" date="2021" name="Proc. Natl. Acad. Sci. U.S.A.">
        <title>A Catalog of Tens of Thousands of Viruses from Human Metagenomes Reveals Hidden Associations with Chronic Diseases.</title>
        <authorList>
            <person name="Tisza M.J."/>
            <person name="Buck C.B."/>
        </authorList>
    </citation>
    <scope>NUCLEOTIDE SEQUENCE</scope>
    <source>
        <strain evidence="4">CtHFk21</strain>
    </source>
</reference>